<organism evidence="2 3">
    <name type="scientific">Austropuccinia psidii MF-1</name>
    <dbReference type="NCBI Taxonomy" id="1389203"/>
    <lineage>
        <taxon>Eukaryota</taxon>
        <taxon>Fungi</taxon>
        <taxon>Dikarya</taxon>
        <taxon>Basidiomycota</taxon>
        <taxon>Pucciniomycotina</taxon>
        <taxon>Pucciniomycetes</taxon>
        <taxon>Pucciniales</taxon>
        <taxon>Sphaerophragmiaceae</taxon>
        <taxon>Austropuccinia</taxon>
    </lineage>
</organism>
<dbReference type="Pfam" id="PF22936">
    <property type="entry name" value="Pol_BBD"/>
    <property type="match status" value="1"/>
</dbReference>
<proteinExistence type="predicted"/>
<dbReference type="EMBL" id="AVOT02011250">
    <property type="protein sequence ID" value="MBW0491764.1"/>
    <property type="molecule type" value="Genomic_DNA"/>
</dbReference>
<protein>
    <recommendedName>
        <fullName evidence="1">Retrovirus-related Pol polyprotein from transposon TNT 1-94-like beta-barrel domain-containing protein</fullName>
    </recommendedName>
</protein>
<comment type="caution">
    <text evidence="2">The sequence shown here is derived from an EMBL/GenBank/DDBJ whole genome shotgun (WGS) entry which is preliminary data.</text>
</comment>
<dbReference type="Proteomes" id="UP000765509">
    <property type="component" value="Unassembled WGS sequence"/>
</dbReference>
<evidence type="ECO:0000313" key="3">
    <source>
        <dbReference type="Proteomes" id="UP000765509"/>
    </source>
</evidence>
<keyword evidence="3" id="KW-1185">Reference proteome</keyword>
<dbReference type="AlphaFoldDB" id="A0A9Q3CVT2"/>
<dbReference type="InterPro" id="IPR054722">
    <property type="entry name" value="PolX-like_BBD"/>
</dbReference>
<evidence type="ECO:0000313" key="2">
    <source>
        <dbReference type="EMBL" id="MBW0491764.1"/>
    </source>
</evidence>
<evidence type="ECO:0000259" key="1">
    <source>
        <dbReference type="Pfam" id="PF22936"/>
    </source>
</evidence>
<reference evidence="2" key="1">
    <citation type="submission" date="2021-03" db="EMBL/GenBank/DDBJ databases">
        <title>Draft genome sequence of rust myrtle Austropuccinia psidii MF-1, a brazilian biotype.</title>
        <authorList>
            <person name="Quecine M.C."/>
            <person name="Pachon D.M.R."/>
            <person name="Bonatelli M.L."/>
            <person name="Correr F.H."/>
            <person name="Franceschini L.M."/>
            <person name="Leite T.F."/>
            <person name="Margarido G.R.A."/>
            <person name="Almeida C.A."/>
            <person name="Ferrarezi J.A."/>
            <person name="Labate C.A."/>
        </authorList>
    </citation>
    <scope>NUCLEOTIDE SEQUENCE</scope>
    <source>
        <strain evidence="2">MF-1</strain>
    </source>
</reference>
<gene>
    <name evidence="2" type="ORF">O181_031479</name>
</gene>
<name>A0A9Q3CVT2_9BASI</name>
<sequence length="108" mass="12023">MFNDKGFFANLKNVTNMPISTRCNQSMLSATATGTVKFLDKNGAMWTLKGCLYVPDLKANIVALSQYAEEIKLKRLGTIYEVYLNNETRPEFDCNVSSGILEAKIAMS</sequence>
<feature type="domain" description="Retrovirus-related Pol polyprotein from transposon TNT 1-94-like beta-barrel" evidence="1">
    <location>
        <begin position="1"/>
        <end position="69"/>
    </location>
</feature>
<accession>A0A9Q3CVT2</accession>
<dbReference type="OrthoDB" id="2518610at2759"/>